<feature type="domain" description="ABC3 transporter permease C-terminal" evidence="8">
    <location>
        <begin position="282"/>
        <end position="406"/>
    </location>
</feature>
<comment type="subcellular location">
    <subcellularLocation>
        <location evidence="1">Cell membrane</location>
        <topology evidence="1">Multi-pass membrane protein</topology>
    </subcellularLocation>
</comment>
<feature type="transmembrane region" description="Helical" evidence="7">
    <location>
        <begin position="324"/>
        <end position="353"/>
    </location>
</feature>
<dbReference type="InterPro" id="IPR025857">
    <property type="entry name" value="MacB_PCD"/>
</dbReference>
<evidence type="ECO:0000256" key="4">
    <source>
        <dbReference type="ARBA" id="ARBA00022692"/>
    </source>
</evidence>
<feature type="transmembrane region" description="Helical" evidence="7">
    <location>
        <begin position="373"/>
        <end position="397"/>
    </location>
</feature>
<organism evidence="10">
    <name type="scientific">Desulfatirhabdium butyrativorans</name>
    <dbReference type="NCBI Taxonomy" id="340467"/>
    <lineage>
        <taxon>Bacteria</taxon>
        <taxon>Pseudomonadati</taxon>
        <taxon>Thermodesulfobacteriota</taxon>
        <taxon>Desulfobacteria</taxon>
        <taxon>Desulfobacterales</taxon>
        <taxon>Desulfatirhabdiaceae</taxon>
        <taxon>Desulfatirhabdium</taxon>
    </lineage>
</organism>
<evidence type="ECO:0000256" key="1">
    <source>
        <dbReference type="ARBA" id="ARBA00004651"/>
    </source>
</evidence>
<dbReference type="Pfam" id="PF12704">
    <property type="entry name" value="MacB_PCD"/>
    <property type="match status" value="1"/>
</dbReference>
<evidence type="ECO:0000313" key="10">
    <source>
        <dbReference type="EMBL" id="HGU31371.1"/>
    </source>
</evidence>
<comment type="caution">
    <text evidence="10">The sequence shown here is derived from an EMBL/GenBank/DDBJ whole genome shotgun (WGS) entry which is preliminary data.</text>
</comment>
<comment type="similarity">
    <text evidence="2">Belongs to the ABC-4 integral membrane protein family. LolC/E subfamily.</text>
</comment>
<evidence type="ECO:0000256" key="2">
    <source>
        <dbReference type="ARBA" id="ARBA00005236"/>
    </source>
</evidence>
<evidence type="ECO:0000259" key="8">
    <source>
        <dbReference type="Pfam" id="PF02687"/>
    </source>
</evidence>
<proteinExistence type="inferred from homology"/>
<gene>
    <name evidence="10" type="ORF">ENS29_00775</name>
</gene>
<dbReference type="PANTHER" id="PTHR30489:SF0">
    <property type="entry name" value="LIPOPROTEIN-RELEASING SYSTEM TRANSMEMBRANE PROTEIN LOLE"/>
    <property type="match status" value="1"/>
</dbReference>
<keyword evidence="3" id="KW-1003">Cell membrane</keyword>
<dbReference type="AlphaFoldDB" id="A0A7C4RPJ7"/>
<dbReference type="PANTHER" id="PTHR30489">
    <property type="entry name" value="LIPOPROTEIN-RELEASING SYSTEM TRANSMEMBRANE PROTEIN LOLE"/>
    <property type="match status" value="1"/>
</dbReference>
<feature type="transmembrane region" description="Helical" evidence="7">
    <location>
        <begin position="279"/>
        <end position="303"/>
    </location>
</feature>
<accession>A0A7C4RPJ7</accession>
<dbReference type="GO" id="GO:0098797">
    <property type="term" value="C:plasma membrane protein complex"/>
    <property type="evidence" value="ECO:0007669"/>
    <property type="project" value="TreeGrafter"/>
</dbReference>
<keyword evidence="5 7" id="KW-1133">Transmembrane helix</keyword>
<dbReference type="GO" id="GO:0044874">
    <property type="term" value="P:lipoprotein localization to outer membrane"/>
    <property type="evidence" value="ECO:0007669"/>
    <property type="project" value="TreeGrafter"/>
</dbReference>
<reference evidence="10" key="1">
    <citation type="journal article" date="2020" name="mSystems">
        <title>Genome- and Community-Level Interaction Insights into Carbon Utilization and Element Cycling Functions of Hydrothermarchaeota in Hydrothermal Sediment.</title>
        <authorList>
            <person name="Zhou Z."/>
            <person name="Liu Y."/>
            <person name="Xu W."/>
            <person name="Pan J."/>
            <person name="Luo Z.H."/>
            <person name="Li M."/>
        </authorList>
    </citation>
    <scope>NUCLEOTIDE SEQUENCE [LARGE SCALE GENOMIC DNA]</scope>
    <source>
        <strain evidence="10">SpSt-477</strain>
    </source>
</reference>
<sequence length="414" mass="46619">MRSWFNIAIRNLMKNRRRSLFTVLAIALGFSAVTLFGAFTSYMYAGNREGSIYSSYMGHILIARKGLEDSWREDPKKFLLTPEEMDYITRTCQQIPEILLIAPQMRINGLISDGKTSTIFVAQGIVPAVQDVFARETRLRLMEPYEGKPLSDTDIYGVGISKGLANILKLDLGSEAVIMGTTVDGQMNAFDVTVSYLFNAPAAAINERFLRVPFQLAQKLYDTDGAHYISLLLKDTKQTEAVRTKLSKIFADDHRDLGMKTWNEISEWYNKVKEMFDMIFFFLFAIVFIIVVMSVINTMSMSVMERTREIGTLRALGLKRFGIIRLFAIESGLLAFGGILGGGFLSLVGWFLVYALEPKWTPPGITARIPLQLYFSASQIMMSMFFLLILCMIASILPARKAAYRNIVDALGHV</sequence>
<feature type="transmembrane region" description="Helical" evidence="7">
    <location>
        <begin position="20"/>
        <end position="45"/>
    </location>
</feature>
<dbReference type="EMBL" id="DSUH01000018">
    <property type="protein sequence ID" value="HGU31371.1"/>
    <property type="molecule type" value="Genomic_DNA"/>
</dbReference>
<keyword evidence="4 7" id="KW-0812">Transmembrane</keyword>
<dbReference type="Pfam" id="PF02687">
    <property type="entry name" value="FtsX"/>
    <property type="match status" value="1"/>
</dbReference>
<evidence type="ECO:0000256" key="6">
    <source>
        <dbReference type="ARBA" id="ARBA00023136"/>
    </source>
</evidence>
<feature type="domain" description="MacB-like periplasmic core" evidence="9">
    <location>
        <begin position="19"/>
        <end position="248"/>
    </location>
</feature>
<protein>
    <submittedName>
        <fullName evidence="10">ABC transporter permease</fullName>
    </submittedName>
</protein>
<evidence type="ECO:0000256" key="5">
    <source>
        <dbReference type="ARBA" id="ARBA00022989"/>
    </source>
</evidence>
<name>A0A7C4RPJ7_9BACT</name>
<evidence type="ECO:0000256" key="7">
    <source>
        <dbReference type="SAM" id="Phobius"/>
    </source>
</evidence>
<dbReference type="InterPro" id="IPR003838">
    <property type="entry name" value="ABC3_permease_C"/>
</dbReference>
<keyword evidence="6 7" id="KW-0472">Membrane</keyword>
<evidence type="ECO:0000256" key="3">
    <source>
        <dbReference type="ARBA" id="ARBA00022475"/>
    </source>
</evidence>
<evidence type="ECO:0000259" key="9">
    <source>
        <dbReference type="Pfam" id="PF12704"/>
    </source>
</evidence>
<dbReference type="InterPro" id="IPR051447">
    <property type="entry name" value="Lipoprotein-release_system"/>
</dbReference>